<keyword evidence="2" id="KW-1185">Reference proteome</keyword>
<accession>A0A7Y3TW04</accession>
<reference evidence="1 2" key="2">
    <citation type="submission" date="2020-06" db="EMBL/GenBank/DDBJ databases">
        <title>Halomonas songnenensis sp. nov., a moderately halophilic bacterium isolated from saline and alkaline soils.</title>
        <authorList>
            <person name="Jiang J."/>
            <person name="Pan Y."/>
        </authorList>
    </citation>
    <scope>NUCLEOTIDE SEQUENCE [LARGE SCALE GENOMIC DNA]</scope>
    <source>
        <strain evidence="1 2">TBZ9</strain>
    </source>
</reference>
<dbReference type="AlphaFoldDB" id="A0A7Y3TW04"/>
<protein>
    <submittedName>
        <fullName evidence="1">Uncharacterized protein</fullName>
    </submittedName>
</protein>
<proteinExistence type="predicted"/>
<evidence type="ECO:0000313" key="1">
    <source>
        <dbReference type="EMBL" id="NOG30760.1"/>
    </source>
</evidence>
<organism evidence="1 2">
    <name type="scientific">Vreelandella azerica</name>
    <dbReference type="NCBI Taxonomy" id="2732867"/>
    <lineage>
        <taxon>Bacteria</taxon>
        <taxon>Pseudomonadati</taxon>
        <taxon>Pseudomonadota</taxon>
        <taxon>Gammaproteobacteria</taxon>
        <taxon>Oceanospirillales</taxon>
        <taxon>Halomonadaceae</taxon>
        <taxon>Vreelandella</taxon>
    </lineage>
</organism>
<reference evidence="1 2" key="1">
    <citation type="submission" date="2020-05" db="EMBL/GenBank/DDBJ databases">
        <authorList>
            <person name="Ruan W."/>
            <person name="Jeon C.O."/>
            <person name="Chun B.H."/>
        </authorList>
    </citation>
    <scope>NUCLEOTIDE SEQUENCE [LARGE SCALE GENOMIC DNA]</scope>
    <source>
        <strain evidence="1 2">TBZ9</strain>
    </source>
</reference>
<sequence>MITSVSIVDETPAPKRLANQNTFGYIQSTWPSQAIPFALLPYDQRDTREAGIRLMHELATLQRVALVSGNDASRSAMAQWRSVIMAQLNAPCVAATYRPANACHSVNWRIGATACRHPGLKSGASMARAASPGDHR</sequence>
<gene>
    <name evidence="1" type="ORF">HLB35_01400</name>
</gene>
<dbReference type="RefSeq" id="WP_171701231.1">
    <property type="nucleotide sequence ID" value="NZ_JABFHI010000001.1"/>
</dbReference>
<dbReference type="Proteomes" id="UP000588806">
    <property type="component" value="Unassembled WGS sequence"/>
</dbReference>
<name>A0A7Y3TW04_9GAMM</name>
<dbReference type="EMBL" id="JABFHI010000001">
    <property type="protein sequence ID" value="NOG30760.1"/>
    <property type="molecule type" value="Genomic_DNA"/>
</dbReference>
<evidence type="ECO:0000313" key="2">
    <source>
        <dbReference type="Proteomes" id="UP000588806"/>
    </source>
</evidence>
<comment type="caution">
    <text evidence="1">The sequence shown here is derived from an EMBL/GenBank/DDBJ whole genome shotgun (WGS) entry which is preliminary data.</text>
</comment>